<reference evidence="2 3" key="1">
    <citation type="submission" date="2023-04" db="EMBL/GenBank/DDBJ databases">
        <title>Bacteria Genome Submission.</title>
        <authorList>
            <person name="Isaac P."/>
        </authorList>
    </citation>
    <scope>NUCLEOTIDE SEQUENCE [LARGE SCALE GENOMIC DNA]</scope>
    <source>
        <strain evidence="2 3">SampleS7P1</strain>
    </source>
</reference>
<feature type="transmembrane region" description="Helical" evidence="1">
    <location>
        <begin position="54"/>
        <end position="74"/>
    </location>
</feature>
<feature type="transmembrane region" description="Helical" evidence="1">
    <location>
        <begin position="30"/>
        <end position="48"/>
    </location>
</feature>
<keyword evidence="1" id="KW-0472">Membrane</keyword>
<dbReference type="EMBL" id="CP124685">
    <property type="protein sequence ID" value="WGX76893.1"/>
    <property type="molecule type" value="Genomic_DNA"/>
</dbReference>
<evidence type="ECO:0000256" key="1">
    <source>
        <dbReference type="SAM" id="Phobius"/>
    </source>
</evidence>
<keyword evidence="3" id="KW-1185">Reference proteome</keyword>
<keyword evidence="1" id="KW-0812">Transmembrane</keyword>
<protein>
    <submittedName>
        <fullName evidence="2">Uncharacterized protein</fullName>
    </submittedName>
</protein>
<organism evidence="2 3">
    <name type="scientific">Paraclostridium bifermentans</name>
    <name type="common">Clostridium bifermentans</name>
    <dbReference type="NCBI Taxonomy" id="1490"/>
    <lineage>
        <taxon>Bacteria</taxon>
        <taxon>Bacillati</taxon>
        <taxon>Bacillota</taxon>
        <taxon>Clostridia</taxon>
        <taxon>Peptostreptococcales</taxon>
        <taxon>Peptostreptococcaceae</taxon>
        <taxon>Paraclostridium</taxon>
    </lineage>
</organism>
<proteinExistence type="predicted"/>
<dbReference type="Proteomes" id="UP001239169">
    <property type="component" value="Chromosome"/>
</dbReference>
<keyword evidence="1" id="KW-1133">Transmembrane helix</keyword>
<gene>
    <name evidence="2" type="ORF">QJS64_07690</name>
</gene>
<accession>A0ABY8R8B7</accession>
<name>A0ABY8R8B7_PARBF</name>
<evidence type="ECO:0000313" key="2">
    <source>
        <dbReference type="EMBL" id="WGX76893.1"/>
    </source>
</evidence>
<evidence type="ECO:0000313" key="3">
    <source>
        <dbReference type="Proteomes" id="UP001239169"/>
    </source>
</evidence>
<sequence>MYKFKFTLDEYESYFKIALGLTKGKNIFSVKLKAFVILFFVVLNWLISMLNMKLLLKISIVVSLLLVALLFAISSKKVLQKNSRIVSKLLSRKFSKSVYSEKSTEIIGDEVVQKGKDSSSRQSYVT</sequence>